<keyword evidence="4" id="KW-1003">Cell membrane</keyword>
<dbReference type="EMBL" id="CP002360">
    <property type="protein sequence ID" value="AEE95857.1"/>
    <property type="molecule type" value="Genomic_DNA"/>
</dbReference>
<evidence type="ECO:0000256" key="8">
    <source>
        <dbReference type="SAM" id="Phobius"/>
    </source>
</evidence>
<proteinExistence type="inferred from homology"/>
<comment type="subcellular location">
    <subcellularLocation>
        <location evidence="1">Cell membrane</location>
        <topology evidence="1">Multi-pass membrane protein</topology>
    </subcellularLocation>
</comment>
<feature type="transmembrane region" description="Helical" evidence="8">
    <location>
        <begin position="194"/>
        <end position="214"/>
    </location>
</feature>
<dbReference type="InterPro" id="IPR038770">
    <property type="entry name" value="Na+/solute_symporter_sf"/>
</dbReference>
<dbReference type="InterPro" id="IPR004776">
    <property type="entry name" value="Mem_transp_PIN-like"/>
</dbReference>
<feature type="transmembrane region" description="Helical" evidence="8">
    <location>
        <begin position="102"/>
        <end position="119"/>
    </location>
</feature>
<dbReference type="GO" id="GO:0055085">
    <property type="term" value="P:transmembrane transport"/>
    <property type="evidence" value="ECO:0007669"/>
    <property type="project" value="InterPro"/>
</dbReference>
<reference evidence="10" key="1">
    <citation type="submission" date="2010-11" db="EMBL/GenBank/DDBJ databases">
        <title>The complete genome of Mahella australiensis DSM 15567.</title>
        <authorList>
            <consortium name="US DOE Joint Genome Institute (JGI-PGF)"/>
            <person name="Lucas S."/>
            <person name="Copeland A."/>
            <person name="Lapidus A."/>
            <person name="Bruce D."/>
            <person name="Goodwin L."/>
            <person name="Pitluck S."/>
            <person name="Kyrpides N."/>
            <person name="Mavromatis K."/>
            <person name="Pagani I."/>
            <person name="Ivanova N."/>
            <person name="Teshima H."/>
            <person name="Brettin T."/>
            <person name="Detter J.C."/>
            <person name="Han C."/>
            <person name="Tapia R."/>
            <person name="Land M."/>
            <person name="Hauser L."/>
            <person name="Markowitz V."/>
            <person name="Cheng J.-F."/>
            <person name="Hugenholtz P."/>
            <person name="Woyke T."/>
            <person name="Wu D."/>
            <person name="Spring S."/>
            <person name="Pukall R."/>
            <person name="Steenblock K."/>
            <person name="Schneider S."/>
            <person name="Klenk H.-P."/>
            <person name="Eisen J.A."/>
        </authorList>
    </citation>
    <scope>NUCLEOTIDE SEQUENCE [LARGE SCALE GENOMIC DNA]</scope>
    <source>
        <strain evidence="10">DSM 15567 / CIP 107919 / 50-1 BON</strain>
    </source>
</reference>
<feature type="transmembrane region" description="Helical" evidence="8">
    <location>
        <begin position="279"/>
        <end position="302"/>
    </location>
</feature>
<feature type="transmembrane region" description="Helical" evidence="8">
    <location>
        <begin position="60"/>
        <end position="81"/>
    </location>
</feature>
<keyword evidence="6 8" id="KW-1133">Transmembrane helix</keyword>
<comment type="similarity">
    <text evidence="2">Belongs to the auxin efflux carrier (TC 2.A.69) family.</text>
</comment>
<evidence type="ECO:0000256" key="2">
    <source>
        <dbReference type="ARBA" id="ARBA00010145"/>
    </source>
</evidence>
<accession>F4A0H8</accession>
<keyword evidence="3" id="KW-0813">Transport</keyword>
<dbReference type="OrthoDB" id="527159at2"/>
<dbReference type="STRING" id="697281.Mahau_0654"/>
<evidence type="ECO:0000256" key="3">
    <source>
        <dbReference type="ARBA" id="ARBA00022448"/>
    </source>
</evidence>
<feature type="transmembrane region" description="Helical" evidence="8">
    <location>
        <begin position="167"/>
        <end position="188"/>
    </location>
</feature>
<keyword evidence="5 8" id="KW-0812">Transmembrane</keyword>
<protein>
    <submittedName>
        <fullName evidence="9">Auxin Efflux Carrier</fullName>
    </submittedName>
</protein>
<gene>
    <name evidence="9" type="ordered locus">Mahau_0654</name>
</gene>
<evidence type="ECO:0000256" key="5">
    <source>
        <dbReference type="ARBA" id="ARBA00022692"/>
    </source>
</evidence>
<keyword evidence="7 8" id="KW-0472">Membrane</keyword>
<feature type="transmembrane region" description="Helical" evidence="8">
    <location>
        <begin position="12"/>
        <end position="29"/>
    </location>
</feature>
<keyword evidence="10" id="KW-1185">Reference proteome</keyword>
<dbReference type="eggNOG" id="COG0679">
    <property type="taxonomic scope" value="Bacteria"/>
</dbReference>
<sequence length="307" mass="33739">MDYFTFILTNNVLPIFLIVGVGAMLNYFFNLDVRSLSRLHLYIMVPAFMFNQLYKTEISMQLLGSVILFIIVFLFLLYITGHGVGKLLKDGKSMENAFANSIMFYNSGNYGIPLITLAFKNDPIAISIQVIVMIAQNISNFTLGAFQASDKGDGFKQTLKGIAKLPSIYALILALSLRLLHIDIWQPVATSLDYLSQAMIAVALLTLGAQLISTKLDFEWSVLLSNAIRLIGGPAIALLIIKLLGFHGLLAQVLFVSSGLPTAVNTVVLSLEYDSNPDFASKTVFSATLLSAFTETILIYVAQNFIK</sequence>
<dbReference type="HOGENOM" id="CLU_056175_4_0_9"/>
<evidence type="ECO:0000256" key="1">
    <source>
        <dbReference type="ARBA" id="ARBA00004651"/>
    </source>
</evidence>
<evidence type="ECO:0000313" key="9">
    <source>
        <dbReference type="EMBL" id="AEE95857.1"/>
    </source>
</evidence>
<dbReference type="KEGG" id="mas:Mahau_0654"/>
<reference evidence="9 10" key="2">
    <citation type="journal article" date="2011" name="Stand. Genomic Sci.">
        <title>Complete genome sequence of Mahella australiensis type strain (50-1 BON).</title>
        <authorList>
            <person name="Sikorski J."/>
            <person name="Teshima H."/>
            <person name="Nolan M."/>
            <person name="Lucas S."/>
            <person name="Hammon N."/>
            <person name="Deshpande S."/>
            <person name="Cheng J.F."/>
            <person name="Pitluck S."/>
            <person name="Liolios K."/>
            <person name="Pagani I."/>
            <person name="Ivanova N."/>
            <person name="Huntemann M."/>
            <person name="Mavromatis K."/>
            <person name="Ovchinikova G."/>
            <person name="Pati A."/>
            <person name="Tapia R."/>
            <person name="Han C."/>
            <person name="Goodwin L."/>
            <person name="Chen A."/>
            <person name="Palaniappan K."/>
            <person name="Land M."/>
            <person name="Hauser L."/>
            <person name="Ngatchou-Djao O.D."/>
            <person name="Rohde M."/>
            <person name="Pukall R."/>
            <person name="Spring S."/>
            <person name="Abt B."/>
            <person name="Goker M."/>
            <person name="Detter J.C."/>
            <person name="Woyke T."/>
            <person name="Bristow J."/>
            <person name="Markowitz V."/>
            <person name="Hugenholtz P."/>
            <person name="Eisen J.A."/>
            <person name="Kyrpides N.C."/>
            <person name="Klenk H.P."/>
            <person name="Lapidus A."/>
        </authorList>
    </citation>
    <scope>NUCLEOTIDE SEQUENCE [LARGE SCALE GENOMIC DNA]</scope>
    <source>
        <strain evidence="10">DSM 15567 / CIP 107919 / 50-1 BON</strain>
    </source>
</reference>
<dbReference type="Pfam" id="PF03547">
    <property type="entry name" value="Mem_trans"/>
    <property type="match status" value="1"/>
</dbReference>
<dbReference type="PANTHER" id="PTHR36838:SF1">
    <property type="entry name" value="SLR1864 PROTEIN"/>
    <property type="match status" value="1"/>
</dbReference>
<feature type="transmembrane region" description="Helical" evidence="8">
    <location>
        <begin position="125"/>
        <end position="146"/>
    </location>
</feature>
<evidence type="ECO:0000256" key="4">
    <source>
        <dbReference type="ARBA" id="ARBA00022475"/>
    </source>
</evidence>
<evidence type="ECO:0000313" key="10">
    <source>
        <dbReference type="Proteomes" id="UP000008457"/>
    </source>
</evidence>
<dbReference type="PANTHER" id="PTHR36838">
    <property type="entry name" value="AUXIN EFFLUX CARRIER FAMILY PROTEIN"/>
    <property type="match status" value="1"/>
</dbReference>
<evidence type="ECO:0000256" key="7">
    <source>
        <dbReference type="ARBA" id="ARBA00023136"/>
    </source>
</evidence>
<evidence type="ECO:0000256" key="6">
    <source>
        <dbReference type="ARBA" id="ARBA00022989"/>
    </source>
</evidence>
<dbReference type="Gene3D" id="1.20.1530.20">
    <property type="match status" value="1"/>
</dbReference>
<organism evidence="9 10">
    <name type="scientific">Mahella australiensis (strain DSM 15567 / CIP 107919 / 50-1 BON)</name>
    <dbReference type="NCBI Taxonomy" id="697281"/>
    <lineage>
        <taxon>Bacteria</taxon>
        <taxon>Bacillati</taxon>
        <taxon>Bacillota</taxon>
        <taxon>Clostridia</taxon>
        <taxon>Thermoanaerobacterales</taxon>
        <taxon>Thermoanaerobacterales Family IV. Incertae Sedis</taxon>
        <taxon>Mahella</taxon>
    </lineage>
</organism>
<dbReference type="AlphaFoldDB" id="F4A0H8"/>
<dbReference type="Proteomes" id="UP000008457">
    <property type="component" value="Chromosome"/>
</dbReference>
<dbReference type="GO" id="GO:0005886">
    <property type="term" value="C:plasma membrane"/>
    <property type="evidence" value="ECO:0007669"/>
    <property type="project" value="UniProtKB-SubCell"/>
</dbReference>
<dbReference type="RefSeq" id="WP_013780290.1">
    <property type="nucleotide sequence ID" value="NC_015520.1"/>
</dbReference>
<name>F4A0H8_MAHA5</name>